<dbReference type="Proteomes" id="UP000001593">
    <property type="component" value="Unassembled WGS sequence"/>
</dbReference>
<evidence type="ECO:0000313" key="4">
    <source>
        <dbReference type="Proteomes" id="UP000001593"/>
    </source>
</evidence>
<keyword evidence="4" id="KW-1185">Reference proteome</keyword>
<dbReference type="InterPro" id="IPR059060">
    <property type="entry name" value="Niban_1/2/3_dom"/>
</dbReference>
<organism evidence="3 4">
    <name type="scientific">Nematostella vectensis</name>
    <name type="common">Starlet sea anemone</name>
    <dbReference type="NCBI Taxonomy" id="45351"/>
    <lineage>
        <taxon>Eukaryota</taxon>
        <taxon>Metazoa</taxon>
        <taxon>Cnidaria</taxon>
        <taxon>Anthozoa</taxon>
        <taxon>Hexacorallia</taxon>
        <taxon>Actiniaria</taxon>
        <taxon>Edwardsiidae</taxon>
        <taxon>Nematostella</taxon>
    </lineage>
</organism>
<dbReference type="InterPro" id="IPR001849">
    <property type="entry name" value="PH_domain"/>
</dbReference>
<name>A7RMV2_NEMVE</name>
<dbReference type="InParanoid" id="A7RMV2"/>
<dbReference type="HOGENOM" id="CLU_607358_0_0_1"/>
<dbReference type="OrthoDB" id="9010513at2759"/>
<dbReference type="PANTHER" id="PTHR14392">
    <property type="entry name" value="NIBAN FAMILY MEMBER"/>
    <property type="match status" value="1"/>
</dbReference>
<dbReference type="InterPro" id="IPR011993">
    <property type="entry name" value="PH-like_dom_sf"/>
</dbReference>
<accession>A7RMV2</accession>
<dbReference type="Gene3D" id="2.30.29.30">
    <property type="entry name" value="Pleckstrin-homology domain (PH domain)/Phosphotyrosine-binding domain (PTB)"/>
    <property type="match status" value="1"/>
</dbReference>
<dbReference type="PANTHER" id="PTHR14392:SF8">
    <property type="entry name" value="PH DOMAIN-CONTAINING PROTEIN DDB_G0267786"/>
    <property type="match status" value="1"/>
</dbReference>
<feature type="domain" description="PH" evidence="2">
    <location>
        <begin position="1"/>
        <end position="66"/>
    </location>
</feature>
<comment type="similarity">
    <text evidence="1">Belongs to the Niban family.</text>
</comment>
<sequence>MIMLEVILLKTDIVSSGVDESELPKPDSYPPHTFEVAHERRRPYYITAENEEEKKEWIQMFELCCMNSKGFKNPDPLAQRAFVVAHRRARGKSGLWYHSRSGGTEEQVLCDSIVELIDWRVMGSVYSNLTGGYIVRKKVREQVVKTLDSIVKAMVIPSYTALVESTQKMKGPMEESIDSKKDEIVNAQKKITTELADKLDGMIQEHVQDLVEDIEKLEAALKEVITKVLPVLRETTLVRLLDQTANRVKDNDNIEKSLPDYFKVLDKVRTSRWPDEYRQTYNAMTEVKSIIYNSNEIFQTYASYNQVYSTIYRLLDVVDGAFFTFEELFQELIKGTDALTNGKTAADAMVTAKDQVLPKYDHDVTPVPGEMSLKHTTDVILQVINAKIDPLTKDLRKTLSKAIPKPVEQIVSVEDRYELFVEQSVAKLVKKILGIPVSEPTKPGEKPSTDL</sequence>
<dbReference type="SUPFAM" id="SSF50729">
    <property type="entry name" value="PH domain-like"/>
    <property type="match status" value="1"/>
</dbReference>
<evidence type="ECO:0000256" key="1">
    <source>
        <dbReference type="ARBA" id="ARBA00010251"/>
    </source>
</evidence>
<dbReference type="InterPro" id="IPR026088">
    <property type="entry name" value="Niban-like"/>
</dbReference>
<dbReference type="AlphaFoldDB" id="A7RMV2"/>
<protein>
    <recommendedName>
        <fullName evidence="2">PH domain-containing protein</fullName>
    </recommendedName>
</protein>
<dbReference type="PROSITE" id="PS50003">
    <property type="entry name" value="PH_DOMAIN"/>
    <property type="match status" value="1"/>
</dbReference>
<gene>
    <name evidence="3" type="ORF">NEMVEDRAFT_v1g239456</name>
</gene>
<proteinExistence type="inferred from homology"/>
<dbReference type="EMBL" id="DS469521">
    <property type="protein sequence ID" value="EDO47211.1"/>
    <property type="molecule type" value="Genomic_DNA"/>
</dbReference>
<reference evidence="3 4" key="1">
    <citation type="journal article" date="2007" name="Science">
        <title>Sea anemone genome reveals ancestral eumetazoan gene repertoire and genomic organization.</title>
        <authorList>
            <person name="Putnam N.H."/>
            <person name="Srivastava M."/>
            <person name="Hellsten U."/>
            <person name="Dirks B."/>
            <person name="Chapman J."/>
            <person name="Salamov A."/>
            <person name="Terry A."/>
            <person name="Shapiro H."/>
            <person name="Lindquist E."/>
            <person name="Kapitonov V.V."/>
            <person name="Jurka J."/>
            <person name="Genikhovich G."/>
            <person name="Grigoriev I.V."/>
            <person name="Lucas S.M."/>
            <person name="Steele R.E."/>
            <person name="Finnerty J.R."/>
            <person name="Technau U."/>
            <person name="Martindale M.Q."/>
            <person name="Rokhsar D.S."/>
        </authorList>
    </citation>
    <scope>NUCLEOTIDE SEQUENCE [LARGE SCALE GENOMIC DNA]</scope>
    <source>
        <strain evidence="4">CH2 X CH6</strain>
    </source>
</reference>
<dbReference type="KEGG" id="nve:5519329"/>
<dbReference type="PhylomeDB" id="A7RMV2"/>
<evidence type="ECO:0000259" key="2">
    <source>
        <dbReference type="PROSITE" id="PS50003"/>
    </source>
</evidence>
<dbReference type="Pfam" id="PF26086">
    <property type="entry name" value="Niban2"/>
    <property type="match status" value="1"/>
</dbReference>
<evidence type="ECO:0000313" key="3">
    <source>
        <dbReference type="EMBL" id="EDO47211.1"/>
    </source>
</evidence>